<dbReference type="Gene3D" id="3.30.565.10">
    <property type="entry name" value="Histidine kinase-like ATPase, C-terminal domain"/>
    <property type="match status" value="1"/>
</dbReference>
<keyword evidence="11 14" id="KW-1133">Transmembrane helix</keyword>
<accession>A0A5C4SZG7</accession>
<comment type="catalytic activity">
    <reaction evidence="1">
        <text>ATP + protein L-histidine = ADP + protein N-phospho-L-histidine.</text>
        <dbReference type="EC" id="2.7.13.3"/>
    </reaction>
</comment>
<dbReference type="InterPro" id="IPR003660">
    <property type="entry name" value="HAMP_dom"/>
</dbReference>
<dbReference type="Gene3D" id="1.10.287.130">
    <property type="match status" value="1"/>
</dbReference>
<dbReference type="AlphaFoldDB" id="A0A5C4SZG7"/>
<evidence type="ECO:0000256" key="2">
    <source>
        <dbReference type="ARBA" id="ARBA00004651"/>
    </source>
</evidence>
<dbReference type="RefSeq" id="WP_139606515.1">
    <property type="nucleotide sequence ID" value="NZ_VDCQ01000068.1"/>
</dbReference>
<reference evidence="17 18" key="1">
    <citation type="submission" date="2019-05" db="EMBL/GenBank/DDBJ databases">
        <title>We sequenced the genome of Paenibacillus hemerocallicola KCTC 33185 for further insight into its adaptation and study the phylogeny of Paenibacillus.</title>
        <authorList>
            <person name="Narsing Rao M.P."/>
        </authorList>
    </citation>
    <scope>NUCLEOTIDE SEQUENCE [LARGE SCALE GENOMIC DNA]</scope>
    <source>
        <strain evidence="17 18">KCTC 33185</strain>
    </source>
</reference>
<evidence type="ECO:0000256" key="7">
    <source>
        <dbReference type="ARBA" id="ARBA00022692"/>
    </source>
</evidence>
<evidence type="ECO:0000256" key="4">
    <source>
        <dbReference type="ARBA" id="ARBA00022475"/>
    </source>
</evidence>
<evidence type="ECO:0000256" key="10">
    <source>
        <dbReference type="ARBA" id="ARBA00022840"/>
    </source>
</evidence>
<keyword evidence="8" id="KW-0547">Nucleotide-binding</keyword>
<dbReference type="Pfam" id="PF00672">
    <property type="entry name" value="HAMP"/>
    <property type="match status" value="1"/>
</dbReference>
<dbReference type="PROSITE" id="PS50109">
    <property type="entry name" value="HIS_KIN"/>
    <property type="match status" value="1"/>
</dbReference>
<keyword evidence="12" id="KW-0902">Two-component regulatory system</keyword>
<dbReference type="InterPro" id="IPR050398">
    <property type="entry name" value="HssS/ArlS-like"/>
</dbReference>
<keyword evidence="7 14" id="KW-0812">Transmembrane</keyword>
<feature type="domain" description="HAMP" evidence="16">
    <location>
        <begin position="189"/>
        <end position="241"/>
    </location>
</feature>
<feature type="domain" description="Histidine kinase" evidence="15">
    <location>
        <begin position="249"/>
        <end position="455"/>
    </location>
</feature>
<dbReference type="CDD" id="cd06225">
    <property type="entry name" value="HAMP"/>
    <property type="match status" value="1"/>
</dbReference>
<feature type="transmembrane region" description="Helical" evidence="14">
    <location>
        <begin position="167"/>
        <end position="188"/>
    </location>
</feature>
<dbReference type="EC" id="2.7.13.3" evidence="3"/>
<comment type="subcellular location">
    <subcellularLocation>
        <location evidence="2">Cell membrane</location>
        <topology evidence="2">Multi-pass membrane protein</topology>
    </subcellularLocation>
</comment>
<dbReference type="GO" id="GO:0000155">
    <property type="term" value="F:phosphorelay sensor kinase activity"/>
    <property type="evidence" value="ECO:0007669"/>
    <property type="project" value="InterPro"/>
</dbReference>
<dbReference type="Gene3D" id="6.10.340.10">
    <property type="match status" value="1"/>
</dbReference>
<sequence length="455" mass="52750">MKNKPLFVQIWLVITTITTGIALLLLLAIPLFLGSYFTREIYRTIEEAQNSLLSNRLQDRIADRLLEDPAAIERDQEKQNIRTVRHLFMTPEGRLLPNPATLPTEFKQLLAAEAREQTLPAERYEYRLNGEKMYYVIRAEAFRGRKLYVLSYMWDEHRNKLVKELSFRLSLIMGLILLFSWIPALWLAKYLSRPLVKLENDVKHLADRNRTQPIGLDRKDEFGRLAHSMEQARQQLIRQDETQQTLLQHISHELKTPVMVIRSYAQSIQDGIYPKGSLQTSVEVIDQEAERLGNRIRSLLYLTKLDYYATYKPVTKEPFRLDRLTEQVVERLRWRRPELTWTLRMEPLVLQGDPDQWTVALENLLDNQIRYARSRITVTSQPGGADGGRGAWTVSNDGPPIEPELMDDLFGHFRSGANGEFGLGLAIVKRIAELHQASVQACNEPDGVRFRVLFE</sequence>
<dbReference type="OrthoDB" id="9780718at2"/>
<dbReference type="Pfam" id="PF02518">
    <property type="entry name" value="HATPase_c"/>
    <property type="match status" value="1"/>
</dbReference>
<dbReference type="PANTHER" id="PTHR45528:SF1">
    <property type="entry name" value="SENSOR HISTIDINE KINASE CPXA"/>
    <property type="match status" value="1"/>
</dbReference>
<evidence type="ECO:0000256" key="11">
    <source>
        <dbReference type="ARBA" id="ARBA00022989"/>
    </source>
</evidence>
<keyword evidence="6" id="KW-0808">Transferase</keyword>
<keyword evidence="18" id="KW-1185">Reference proteome</keyword>
<evidence type="ECO:0000256" key="6">
    <source>
        <dbReference type="ARBA" id="ARBA00022679"/>
    </source>
</evidence>
<evidence type="ECO:0000259" key="15">
    <source>
        <dbReference type="PROSITE" id="PS50109"/>
    </source>
</evidence>
<dbReference type="SUPFAM" id="SSF158472">
    <property type="entry name" value="HAMP domain-like"/>
    <property type="match status" value="1"/>
</dbReference>
<evidence type="ECO:0000256" key="14">
    <source>
        <dbReference type="SAM" id="Phobius"/>
    </source>
</evidence>
<dbReference type="InterPro" id="IPR036097">
    <property type="entry name" value="HisK_dim/P_sf"/>
</dbReference>
<dbReference type="PANTHER" id="PTHR45528">
    <property type="entry name" value="SENSOR HISTIDINE KINASE CPXA"/>
    <property type="match status" value="1"/>
</dbReference>
<organism evidence="17 18">
    <name type="scientific">Paenibacillus hemerocallicola</name>
    <dbReference type="NCBI Taxonomy" id="1172614"/>
    <lineage>
        <taxon>Bacteria</taxon>
        <taxon>Bacillati</taxon>
        <taxon>Bacillota</taxon>
        <taxon>Bacilli</taxon>
        <taxon>Bacillales</taxon>
        <taxon>Paenibacillaceae</taxon>
        <taxon>Paenibacillus</taxon>
    </lineage>
</organism>
<dbReference type="InterPro" id="IPR003661">
    <property type="entry name" value="HisK_dim/P_dom"/>
</dbReference>
<dbReference type="Proteomes" id="UP000307943">
    <property type="component" value="Unassembled WGS sequence"/>
</dbReference>
<dbReference type="SMART" id="SM00304">
    <property type="entry name" value="HAMP"/>
    <property type="match status" value="1"/>
</dbReference>
<keyword evidence="13 14" id="KW-0472">Membrane</keyword>
<evidence type="ECO:0000256" key="12">
    <source>
        <dbReference type="ARBA" id="ARBA00023012"/>
    </source>
</evidence>
<dbReference type="SMART" id="SM00388">
    <property type="entry name" value="HisKA"/>
    <property type="match status" value="1"/>
</dbReference>
<evidence type="ECO:0000256" key="8">
    <source>
        <dbReference type="ARBA" id="ARBA00022741"/>
    </source>
</evidence>
<evidence type="ECO:0000256" key="1">
    <source>
        <dbReference type="ARBA" id="ARBA00000085"/>
    </source>
</evidence>
<dbReference type="SUPFAM" id="SSF47384">
    <property type="entry name" value="Homodimeric domain of signal transducing histidine kinase"/>
    <property type="match status" value="1"/>
</dbReference>
<keyword evidence="10" id="KW-0067">ATP-binding</keyword>
<dbReference type="InterPro" id="IPR036890">
    <property type="entry name" value="HATPase_C_sf"/>
</dbReference>
<keyword evidence="5" id="KW-0597">Phosphoprotein</keyword>
<evidence type="ECO:0000256" key="3">
    <source>
        <dbReference type="ARBA" id="ARBA00012438"/>
    </source>
</evidence>
<dbReference type="GO" id="GO:0005886">
    <property type="term" value="C:plasma membrane"/>
    <property type="evidence" value="ECO:0007669"/>
    <property type="project" value="UniProtKB-SubCell"/>
</dbReference>
<keyword evidence="4" id="KW-1003">Cell membrane</keyword>
<evidence type="ECO:0000313" key="18">
    <source>
        <dbReference type="Proteomes" id="UP000307943"/>
    </source>
</evidence>
<dbReference type="InterPro" id="IPR003594">
    <property type="entry name" value="HATPase_dom"/>
</dbReference>
<evidence type="ECO:0000256" key="13">
    <source>
        <dbReference type="ARBA" id="ARBA00023136"/>
    </source>
</evidence>
<dbReference type="EMBL" id="VDCQ01000068">
    <property type="protein sequence ID" value="TNJ61970.1"/>
    <property type="molecule type" value="Genomic_DNA"/>
</dbReference>
<evidence type="ECO:0000259" key="16">
    <source>
        <dbReference type="PROSITE" id="PS50885"/>
    </source>
</evidence>
<feature type="transmembrane region" description="Helical" evidence="14">
    <location>
        <begin position="6"/>
        <end position="33"/>
    </location>
</feature>
<gene>
    <name evidence="17" type="ORF">FE784_33005</name>
</gene>
<dbReference type="SMART" id="SM00387">
    <property type="entry name" value="HATPase_c"/>
    <property type="match status" value="1"/>
</dbReference>
<dbReference type="SUPFAM" id="SSF55874">
    <property type="entry name" value="ATPase domain of HSP90 chaperone/DNA topoisomerase II/histidine kinase"/>
    <property type="match status" value="1"/>
</dbReference>
<keyword evidence="9 17" id="KW-0418">Kinase</keyword>
<proteinExistence type="predicted"/>
<dbReference type="CDD" id="cd00082">
    <property type="entry name" value="HisKA"/>
    <property type="match status" value="1"/>
</dbReference>
<name>A0A5C4SZG7_9BACL</name>
<evidence type="ECO:0000256" key="9">
    <source>
        <dbReference type="ARBA" id="ARBA00022777"/>
    </source>
</evidence>
<evidence type="ECO:0000256" key="5">
    <source>
        <dbReference type="ARBA" id="ARBA00022553"/>
    </source>
</evidence>
<dbReference type="GO" id="GO:0005524">
    <property type="term" value="F:ATP binding"/>
    <property type="evidence" value="ECO:0007669"/>
    <property type="project" value="UniProtKB-KW"/>
</dbReference>
<evidence type="ECO:0000313" key="17">
    <source>
        <dbReference type="EMBL" id="TNJ61970.1"/>
    </source>
</evidence>
<protein>
    <recommendedName>
        <fullName evidence="3">histidine kinase</fullName>
        <ecNumber evidence="3">2.7.13.3</ecNumber>
    </recommendedName>
</protein>
<dbReference type="Pfam" id="PF00512">
    <property type="entry name" value="HisKA"/>
    <property type="match status" value="1"/>
</dbReference>
<dbReference type="InterPro" id="IPR005467">
    <property type="entry name" value="His_kinase_dom"/>
</dbReference>
<dbReference type="PROSITE" id="PS50885">
    <property type="entry name" value="HAMP"/>
    <property type="match status" value="1"/>
</dbReference>
<comment type="caution">
    <text evidence="17">The sequence shown here is derived from an EMBL/GenBank/DDBJ whole genome shotgun (WGS) entry which is preliminary data.</text>
</comment>